<dbReference type="InterPro" id="IPR052018">
    <property type="entry name" value="PHP_domain"/>
</dbReference>
<dbReference type="CDD" id="cd07438">
    <property type="entry name" value="PHP_HisPPase_AMP"/>
    <property type="match status" value="1"/>
</dbReference>
<accession>A0A0G1A817</accession>
<protein>
    <recommendedName>
        <fullName evidence="1">Polymerase/histidinol phosphatase N-terminal domain-containing protein</fullName>
    </recommendedName>
</protein>
<dbReference type="InterPro" id="IPR004013">
    <property type="entry name" value="PHP_dom"/>
</dbReference>
<evidence type="ECO:0000313" key="2">
    <source>
        <dbReference type="EMBL" id="KKS57180.1"/>
    </source>
</evidence>
<evidence type="ECO:0000259" key="1">
    <source>
        <dbReference type="SMART" id="SM00481"/>
    </source>
</evidence>
<dbReference type="GO" id="GO:0035312">
    <property type="term" value="F:5'-3' DNA exonuclease activity"/>
    <property type="evidence" value="ECO:0007669"/>
    <property type="project" value="TreeGrafter"/>
</dbReference>
<dbReference type="EMBL" id="LCDO01000003">
    <property type="protein sequence ID" value="KKS57180.1"/>
    <property type="molecule type" value="Genomic_DNA"/>
</dbReference>
<dbReference type="Proteomes" id="UP000034837">
    <property type="component" value="Unassembled WGS sequence"/>
</dbReference>
<dbReference type="PANTHER" id="PTHR42924:SF3">
    <property type="entry name" value="POLYMERASE_HISTIDINOL PHOSPHATASE N-TERMINAL DOMAIN-CONTAINING PROTEIN"/>
    <property type="match status" value="1"/>
</dbReference>
<dbReference type="InterPro" id="IPR016195">
    <property type="entry name" value="Pol/histidinol_Pase-like"/>
</dbReference>
<dbReference type="PATRIC" id="fig|1619039.3.peg.545"/>
<sequence length="291" mass="33139">MIWLPNIRNMLIDLHTHTTFSDGLMKVEELVEKAGKRRLKLLALTDHDTVAGLSLFLKLCRKNKIPAIVGIELSTELEGQELHIVGYNFNRFFKQLLQILKQQQHKRIERARKIIARFQKIGIYFDKKTIQNLLSQPNVGKPQLGRAILQGTSNQKILKRVFNFQGNLSDFIGGFLDQPGQFGYVPKKKLDSIKAIKLISSAGGVAALAHPDLDLTNQQRAEYFIKKLKQVGLWGLENPHNRLEAQPFFQKLAQKNNLVLTFGSDTHNIKNIGVKIKKEQFKNILGLLTQN</sequence>
<dbReference type="AlphaFoldDB" id="A0A0G1A817"/>
<dbReference type="SUPFAM" id="SSF89550">
    <property type="entry name" value="PHP domain-like"/>
    <property type="match status" value="1"/>
</dbReference>
<name>A0A0G1A817_9BACT</name>
<dbReference type="GO" id="GO:0004534">
    <property type="term" value="F:5'-3' RNA exonuclease activity"/>
    <property type="evidence" value="ECO:0007669"/>
    <property type="project" value="TreeGrafter"/>
</dbReference>
<dbReference type="Gene3D" id="1.10.150.650">
    <property type="match status" value="1"/>
</dbReference>
<dbReference type="SMART" id="SM00481">
    <property type="entry name" value="POLIIIAc"/>
    <property type="match status" value="1"/>
</dbReference>
<proteinExistence type="predicted"/>
<dbReference type="Gene3D" id="3.20.20.140">
    <property type="entry name" value="Metal-dependent hydrolases"/>
    <property type="match status" value="1"/>
</dbReference>
<evidence type="ECO:0000313" key="3">
    <source>
        <dbReference type="Proteomes" id="UP000034837"/>
    </source>
</evidence>
<gene>
    <name evidence="2" type="ORF">UV20_C0003G0122</name>
</gene>
<reference evidence="2 3" key="1">
    <citation type="journal article" date="2015" name="Nature">
        <title>rRNA introns, odd ribosomes, and small enigmatic genomes across a large radiation of phyla.</title>
        <authorList>
            <person name="Brown C.T."/>
            <person name="Hug L.A."/>
            <person name="Thomas B.C."/>
            <person name="Sharon I."/>
            <person name="Castelle C.J."/>
            <person name="Singh A."/>
            <person name="Wilkins M.J."/>
            <person name="Williams K.H."/>
            <person name="Banfield J.F."/>
        </authorList>
    </citation>
    <scope>NUCLEOTIDE SEQUENCE [LARGE SCALE GENOMIC DNA]</scope>
</reference>
<dbReference type="Pfam" id="PF02811">
    <property type="entry name" value="PHP"/>
    <property type="match status" value="1"/>
</dbReference>
<dbReference type="PANTHER" id="PTHR42924">
    <property type="entry name" value="EXONUCLEASE"/>
    <property type="match status" value="1"/>
</dbReference>
<organism evidence="2 3">
    <name type="scientific">Candidatus Magasanikbacteria bacterium GW2011_GWA2_42_32</name>
    <dbReference type="NCBI Taxonomy" id="1619039"/>
    <lineage>
        <taxon>Bacteria</taxon>
        <taxon>Candidatus Magasanikiibacteriota</taxon>
    </lineage>
</organism>
<feature type="domain" description="Polymerase/histidinol phosphatase N-terminal" evidence="1">
    <location>
        <begin position="12"/>
        <end position="77"/>
    </location>
</feature>
<comment type="caution">
    <text evidence="2">The sequence shown here is derived from an EMBL/GenBank/DDBJ whole genome shotgun (WGS) entry which is preliminary data.</text>
</comment>
<dbReference type="InterPro" id="IPR003141">
    <property type="entry name" value="Pol/His_phosphatase_N"/>
</dbReference>